<organism evidence="1 2">
    <name type="scientific">Cladonia borealis</name>
    <dbReference type="NCBI Taxonomy" id="184061"/>
    <lineage>
        <taxon>Eukaryota</taxon>
        <taxon>Fungi</taxon>
        <taxon>Dikarya</taxon>
        <taxon>Ascomycota</taxon>
        <taxon>Pezizomycotina</taxon>
        <taxon>Lecanoromycetes</taxon>
        <taxon>OSLEUM clade</taxon>
        <taxon>Lecanoromycetidae</taxon>
        <taxon>Lecanorales</taxon>
        <taxon>Lecanorineae</taxon>
        <taxon>Cladoniaceae</taxon>
        <taxon>Cladonia</taxon>
    </lineage>
</organism>
<name>A0AA39R1S2_9LECA</name>
<protein>
    <recommendedName>
        <fullName evidence="3">CMP/dCMP-type deaminase domain-containing protein</fullName>
    </recommendedName>
</protein>
<evidence type="ECO:0000313" key="1">
    <source>
        <dbReference type="EMBL" id="KAK0513220.1"/>
    </source>
</evidence>
<evidence type="ECO:0008006" key="3">
    <source>
        <dbReference type="Google" id="ProtNLM"/>
    </source>
</evidence>
<dbReference type="GO" id="GO:0003824">
    <property type="term" value="F:catalytic activity"/>
    <property type="evidence" value="ECO:0007669"/>
    <property type="project" value="InterPro"/>
</dbReference>
<dbReference type="GO" id="GO:0006139">
    <property type="term" value="P:nucleobase-containing compound metabolic process"/>
    <property type="evidence" value="ECO:0007669"/>
    <property type="project" value="UniProtKB-ARBA"/>
</dbReference>
<reference evidence="1" key="1">
    <citation type="submission" date="2023-03" db="EMBL/GenBank/DDBJ databases">
        <title>Complete genome of Cladonia borealis.</title>
        <authorList>
            <person name="Park H."/>
        </authorList>
    </citation>
    <scope>NUCLEOTIDE SEQUENCE</scope>
    <source>
        <strain evidence="1">ANT050790</strain>
    </source>
</reference>
<evidence type="ECO:0000313" key="2">
    <source>
        <dbReference type="Proteomes" id="UP001166286"/>
    </source>
</evidence>
<sequence>MSPRTDLYLSLCLEQASKSSLHYRHGCIIVRGGKVIGQGYNDYRPGFSGCVTLKSGRLAYGASNSPALMALKLSKSKSKPKSKQSYYGQSTVVMDMASTDTSEFGGGCLANNPFPCIVR</sequence>
<dbReference type="EMBL" id="JAFEKC020000008">
    <property type="protein sequence ID" value="KAK0513220.1"/>
    <property type="molecule type" value="Genomic_DNA"/>
</dbReference>
<dbReference type="Proteomes" id="UP001166286">
    <property type="component" value="Unassembled WGS sequence"/>
</dbReference>
<dbReference type="Gene3D" id="3.40.140.10">
    <property type="entry name" value="Cytidine Deaminase, domain 2"/>
    <property type="match status" value="1"/>
</dbReference>
<dbReference type="AlphaFoldDB" id="A0AA39R1S2"/>
<dbReference type="InterPro" id="IPR016193">
    <property type="entry name" value="Cytidine_deaminase-like"/>
</dbReference>
<keyword evidence="2" id="KW-1185">Reference proteome</keyword>
<gene>
    <name evidence="1" type="ORF">JMJ35_004206</name>
</gene>
<proteinExistence type="predicted"/>
<dbReference type="SUPFAM" id="SSF53927">
    <property type="entry name" value="Cytidine deaminase-like"/>
    <property type="match status" value="1"/>
</dbReference>
<accession>A0AA39R1S2</accession>
<comment type="caution">
    <text evidence="1">The sequence shown here is derived from an EMBL/GenBank/DDBJ whole genome shotgun (WGS) entry which is preliminary data.</text>
</comment>